<dbReference type="Proteomes" id="UP000215335">
    <property type="component" value="Unassembled WGS sequence"/>
</dbReference>
<organism evidence="1 2">
    <name type="scientific">Trichomalopsis sarcophagae</name>
    <dbReference type="NCBI Taxonomy" id="543379"/>
    <lineage>
        <taxon>Eukaryota</taxon>
        <taxon>Metazoa</taxon>
        <taxon>Ecdysozoa</taxon>
        <taxon>Arthropoda</taxon>
        <taxon>Hexapoda</taxon>
        <taxon>Insecta</taxon>
        <taxon>Pterygota</taxon>
        <taxon>Neoptera</taxon>
        <taxon>Endopterygota</taxon>
        <taxon>Hymenoptera</taxon>
        <taxon>Apocrita</taxon>
        <taxon>Proctotrupomorpha</taxon>
        <taxon>Chalcidoidea</taxon>
        <taxon>Pteromalidae</taxon>
        <taxon>Pteromalinae</taxon>
        <taxon>Trichomalopsis</taxon>
    </lineage>
</organism>
<sequence length="88" mass="10867">MLIFLERSRKSNELTKILKRMEEYHKGKLYKVEYFRHKQRAKVCLSCYMTETPRIRETYYHNIQYIVKYDNLSYDSYKCKATTIISKH</sequence>
<name>A0A232EJW9_9HYME</name>
<protein>
    <submittedName>
        <fullName evidence="1">Uncharacterized protein</fullName>
    </submittedName>
</protein>
<gene>
    <name evidence="1" type="ORF">TSAR_011280</name>
</gene>
<accession>A0A232EJW9</accession>
<dbReference type="EMBL" id="NNAY01003914">
    <property type="protein sequence ID" value="OXU18664.1"/>
    <property type="molecule type" value="Genomic_DNA"/>
</dbReference>
<evidence type="ECO:0000313" key="1">
    <source>
        <dbReference type="EMBL" id="OXU18664.1"/>
    </source>
</evidence>
<comment type="caution">
    <text evidence="1">The sequence shown here is derived from an EMBL/GenBank/DDBJ whole genome shotgun (WGS) entry which is preliminary data.</text>
</comment>
<reference evidence="1 2" key="1">
    <citation type="journal article" date="2017" name="Curr. Biol.">
        <title>The Evolution of Venom by Co-option of Single-Copy Genes.</title>
        <authorList>
            <person name="Martinson E.O."/>
            <person name="Mrinalini"/>
            <person name="Kelkar Y.D."/>
            <person name="Chang C.H."/>
            <person name="Werren J.H."/>
        </authorList>
    </citation>
    <scope>NUCLEOTIDE SEQUENCE [LARGE SCALE GENOMIC DNA]</scope>
    <source>
        <strain evidence="1 2">Alberta</strain>
        <tissue evidence="1">Whole body</tissue>
    </source>
</reference>
<keyword evidence="2" id="KW-1185">Reference proteome</keyword>
<proteinExistence type="predicted"/>
<evidence type="ECO:0000313" key="2">
    <source>
        <dbReference type="Proteomes" id="UP000215335"/>
    </source>
</evidence>
<dbReference type="AlphaFoldDB" id="A0A232EJW9"/>